<evidence type="ECO:0000313" key="1">
    <source>
        <dbReference type="EMBL" id="MPC62244.1"/>
    </source>
</evidence>
<dbReference type="EMBL" id="VSRR010019453">
    <property type="protein sequence ID" value="MPC62244.1"/>
    <property type="molecule type" value="Genomic_DNA"/>
</dbReference>
<name>A0A5B7H087_PORTR</name>
<keyword evidence="2" id="KW-1185">Reference proteome</keyword>
<proteinExistence type="predicted"/>
<reference evidence="1 2" key="1">
    <citation type="submission" date="2019-05" db="EMBL/GenBank/DDBJ databases">
        <title>Another draft genome of Portunus trituberculatus and its Hox gene families provides insights of decapod evolution.</title>
        <authorList>
            <person name="Jeong J.-H."/>
            <person name="Song I."/>
            <person name="Kim S."/>
            <person name="Choi T."/>
            <person name="Kim D."/>
            <person name="Ryu S."/>
            <person name="Kim W."/>
        </authorList>
    </citation>
    <scope>NUCLEOTIDE SEQUENCE [LARGE SCALE GENOMIC DNA]</scope>
    <source>
        <tissue evidence="1">Muscle</tissue>
    </source>
</reference>
<dbReference type="Proteomes" id="UP000324222">
    <property type="component" value="Unassembled WGS sequence"/>
</dbReference>
<organism evidence="1 2">
    <name type="scientific">Portunus trituberculatus</name>
    <name type="common">Swimming crab</name>
    <name type="synonym">Neptunus trituberculatus</name>
    <dbReference type="NCBI Taxonomy" id="210409"/>
    <lineage>
        <taxon>Eukaryota</taxon>
        <taxon>Metazoa</taxon>
        <taxon>Ecdysozoa</taxon>
        <taxon>Arthropoda</taxon>
        <taxon>Crustacea</taxon>
        <taxon>Multicrustacea</taxon>
        <taxon>Malacostraca</taxon>
        <taxon>Eumalacostraca</taxon>
        <taxon>Eucarida</taxon>
        <taxon>Decapoda</taxon>
        <taxon>Pleocyemata</taxon>
        <taxon>Brachyura</taxon>
        <taxon>Eubrachyura</taxon>
        <taxon>Portunoidea</taxon>
        <taxon>Portunidae</taxon>
        <taxon>Portuninae</taxon>
        <taxon>Portunus</taxon>
    </lineage>
</organism>
<gene>
    <name evidence="1" type="ORF">E2C01_056327</name>
</gene>
<sequence>MNLIRRGGNLWLKETQRVIVSRSCSRTRKNKAPEDCHRGLDWQIATPKRRSVPQGTTAALPHFTRVLNWGKTAFSRRRRQRGVCPDVLW</sequence>
<comment type="caution">
    <text evidence="1">The sequence shown here is derived from an EMBL/GenBank/DDBJ whole genome shotgun (WGS) entry which is preliminary data.</text>
</comment>
<evidence type="ECO:0000313" key="2">
    <source>
        <dbReference type="Proteomes" id="UP000324222"/>
    </source>
</evidence>
<accession>A0A5B7H087</accession>
<dbReference type="AlphaFoldDB" id="A0A5B7H087"/>
<protein>
    <submittedName>
        <fullName evidence="1">Uncharacterized protein</fullName>
    </submittedName>
</protein>